<evidence type="ECO:0000256" key="1">
    <source>
        <dbReference type="SAM" id="MobiDB-lite"/>
    </source>
</evidence>
<proteinExistence type="predicted"/>
<dbReference type="EMBL" id="ADBV01014753">
    <property type="protein sequence ID" value="EJW73081.1"/>
    <property type="molecule type" value="Genomic_DNA"/>
</dbReference>
<evidence type="ECO:0000313" key="3">
    <source>
        <dbReference type="Proteomes" id="UP000004810"/>
    </source>
</evidence>
<protein>
    <submittedName>
        <fullName evidence="2">Uncharacterized protein</fullName>
    </submittedName>
</protein>
<name>J9DTV1_WUCBA</name>
<feature type="non-terminal residue" evidence="2">
    <location>
        <position position="1"/>
    </location>
</feature>
<evidence type="ECO:0000313" key="2">
    <source>
        <dbReference type="EMBL" id="EJW73081.1"/>
    </source>
</evidence>
<reference evidence="3" key="1">
    <citation type="submission" date="2012-08" db="EMBL/GenBank/DDBJ databases">
        <title>The Genome Sequence of Wuchereria bancrofti.</title>
        <authorList>
            <person name="Nutman T.B."/>
            <person name="Fink D.L."/>
            <person name="Russ C."/>
            <person name="Young S."/>
            <person name="Zeng Q."/>
            <person name="Koehrsen M."/>
            <person name="Alvarado L."/>
            <person name="Berlin A."/>
            <person name="Chapman S.B."/>
            <person name="Chen Z."/>
            <person name="Freedman E."/>
            <person name="Gellesch M."/>
            <person name="Goldberg J."/>
            <person name="Griggs A."/>
            <person name="Gujja S."/>
            <person name="Heilman E.R."/>
            <person name="Heiman D."/>
            <person name="Hepburn T."/>
            <person name="Howarth C."/>
            <person name="Jen D."/>
            <person name="Larson L."/>
            <person name="Lewis B."/>
            <person name="Mehta T."/>
            <person name="Park D."/>
            <person name="Pearson M."/>
            <person name="Roberts A."/>
            <person name="Saif S."/>
            <person name="Shea T."/>
            <person name="Shenoy N."/>
            <person name="Sisk P."/>
            <person name="Stolte C."/>
            <person name="Sykes S."/>
            <person name="Walk T."/>
            <person name="White J."/>
            <person name="Yandava C."/>
            <person name="Haas B."/>
            <person name="Henn M.R."/>
            <person name="Nusbaum C."/>
            <person name="Birren B."/>
        </authorList>
    </citation>
    <scope>NUCLEOTIDE SEQUENCE [LARGE SCALE GENOMIC DNA]</scope>
    <source>
        <strain evidence="3">NA</strain>
    </source>
</reference>
<feature type="compositionally biased region" description="Basic and acidic residues" evidence="1">
    <location>
        <begin position="1"/>
        <end position="21"/>
    </location>
</feature>
<accession>J9DTV1</accession>
<dbReference type="AlphaFoldDB" id="J9DTV1"/>
<comment type="caution">
    <text evidence="2">The sequence shown here is derived from an EMBL/GenBank/DDBJ whole genome shotgun (WGS) entry which is preliminary data.</text>
</comment>
<feature type="region of interest" description="Disordered" evidence="1">
    <location>
        <begin position="1"/>
        <end position="25"/>
    </location>
</feature>
<sequence length="103" mass="12227">VRQQRFELEERQFDEEPRKMEDESDAISVERRKRLRISDSQQISFILIRRDGGNMKKLPNFYSDAVKEREELCILHVEKIGREAQKTDGVWLFVTGENQSLSL</sequence>
<organism evidence="2 3">
    <name type="scientific">Wuchereria bancrofti</name>
    <dbReference type="NCBI Taxonomy" id="6293"/>
    <lineage>
        <taxon>Eukaryota</taxon>
        <taxon>Metazoa</taxon>
        <taxon>Ecdysozoa</taxon>
        <taxon>Nematoda</taxon>
        <taxon>Chromadorea</taxon>
        <taxon>Rhabditida</taxon>
        <taxon>Spirurina</taxon>
        <taxon>Spiruromorpha</taxon>
        <taxon>Filarioidea</taxon>
        <taxon>Onchocercidae</taxon>
        <taxon>Wuchereria</taxon>
    </lineage>
</organism>
<gene>
    <name evidence="2" type="ORF">WUBG_16014</name>
</gene>
<dbReference type="Proteomes" id="UP000004810">
    <property type="component" value="Unassembled WGS sequence"/>
</dbReference>